<keyword evidence="3 12" id="KW-0547">Nucleotide-binding</keyword>
<dbReference type="SMART" id="SM00838">
    <property type="entry name" value="EFG_C"/>
    <property type="match status" value="1"/>
</dbReference>
<dbReference type="NCBIfam" id="TIGR01393">
    <property type="entry name" value="lepA"/>
    <property type="match status" value="1"/>
</dbReference>
<evidence type="ECO:0000313" key="14">
    <source>
        <dbReference type="EMBL" id="SDY41771.1"/>
    </source>
</evidence>
<evidence type="ECO:0000256" key="7">
    <source>
        <dbReference type="ARBA" id="ARBA00023136"/>
    </source>
</evidence>
<protein>
    <recommendedName>
        <fullName evidence="11 12">Elongation factor 4</fullName>
        <shortName evidence="12">EF-4</shortName>
        <ecNumber evidence="11 12">3.6.5.n1</ecNumber>
    </recommendedName>
    <alternativeName>
        <fullName evidence="12">Ribosomal back-translocase LepA</fullName>
    </alternativeName>
</protein>
<evidence type="ECO:0000256" key="8">
    <source>
        <dbReference type="ARBA" id="ARBA00050293"/>
    </source>
</evidence>
<dbReference type="InterPro" id="IPR031157">
    <property type="entry name" value="G_TR_CS"/>
</dbReference>
<organism evidence="14 15">
    <name type="scientific">Citreimonas salinaria</name>
    <dbReference type="NCBI Taxonomy" id="321339"/>
    <lineage>
        <taxon>Bacteria</taxon>
        <taxon>Pseudomonadati</taxon>
        <taxon>Pseudomonadota</taxon>
        <taxon>Alphaproteobacteria</taxon>
        <taxon>Rhodobacterales</taxon>
        <taxon>Roseobacteraceae</taxon>
        <taxon>Citreimonas</taxon>
    </lineage>
</organism>
<dbReference type="CDD" id="cd03699">
    <property type="entry name" value="EF4_II"/>
    <property type="match status" value="1"/>
</dbReference>
<dbReference type="Gene3D" id="2.40.30.10">
    <property type="entry name" value="Translation factors"/>
    <property type="match status" value="1"/>
</dbReference>
<evidence type="ECO:0000256" key="10">
    <source>
        <dbReference type="ARBA" id="ARBA00061052"/>
    </source>
</evidence>
<dbReference type="Gene3D" id="3.30.70.2570">
    <property type="entry name" value="Elongation factor 4, C-terminal domain"/>
    <property type="match status" value="1"/>
</dbReference>
<keyword evidence="15" id="KW-1185">Reference proteome</keyword>
<dbReference type="HAMAP" id="MF_00071">
    <property type="entry name" value="LepA"/>
    <property type="match status" value="1"/>
</dbReference>
<dbReference type="InterPro" id="IPR000640">
    <property type="entry name" value="EFG_V-like"/>
</dbReference>
<dbReference type="PROSITE" id="PS00301">
    <property type="entry name" value="G_TR_1"/>
    <property type="match status" value="1"/>
</dbReference>
<dbReference type="PANTHER" id="PTHR43512:SF4">
    <property type="entry name" value="TRANSLATION FACTOR GUF1 HOMOLOG, CHLOROPLASTIC"/>
    <property type="match status" value="1"/>
</dbReference>
<dbReference type="GO" id="GO:0045727">
    <property type="term" value="P:positive regulation of translation"/>
    <property type="evidence" value="ECO:0007669"/>
    <property type="project" value="UniProtKB-UniRule"/>
</dbReference>
<name>A0A1H3JPE2_9RHOB</name>
<dbReference type="GO" id="GO:0043022">
    <property type="term" value="F:ribosome binding"/>
    <property type="evidence" value="ECO:0007669"/>
    <property type="project" value="UniProtKB-UniRule"/>
</dbReference>
<dbReference type="EMBL" id="FNPF01000007">
    <property type="protein sequence ID" value="SDY41771.1"/>
    <property type="molecule type" value="Genomic_DNA"/>
</dbReference>
<dbReference type="InterPro" id="IPR035647">
    <property type="entry name" value="EFG_III/V"/>
</dbReference>
<keyword evidence="2 12" id="KW-1003">Cell membrane</keyword>
<dbReference type="SUPFAM" id="SSF52540">
    <property type="entry name" value="P-loop containing nucleoside triphosphate hydrolases"/>
    <property type="match status" value="1"/>
</dbReference>
<dbReference type="Gene3D" id="3.40.50.300">
    <property type="entry name" value="P-loop containing nucleotide triphosphate hydrolases"/>
    <property type="match status" value="1"/>
</dbReference>
<feature type="domain" description="Tr-type G" evidence="13">
    <location>
        <begin position="6"/>
        <end position="188"/>
    </location>
</feature>
<comment type="similarity">
    <text evidence="10">Belongs to the GTP-binding elongation factor family. LepA subfamily.</text>
</comment>
<dbReference type="GO" id="GO:0003924">
    <property type="term" value="F:GTPase activity"/>
    <property type="evidence" value="ECO:0007669"/>
    <property type="project" value="UniProtKB-UniRule"/>
</dbReference>
<dbReference type="AlphaFoldDB" id="A0A1H3JPE2"/>
<sequence>MSTPQSRIRNFSIVAHIDHGKSTLADRLIQLTGTVAERDMKEQMLDAMDIERERGITIKANTVRIDYPAKDGHTYVLNLIDTPGHVDFAYEVSRSMRAVEGSLLVVDATQGVEAQTLANVYTAIEADHEIVPVLNKIDLPASDPERVKTQIEDVIGIDASEAVEISAKTGLGIPDVLEAIVKRLPPPHGGDPDAPLKAMLVDSKYDQYLGVICIVRIVDGTLKKGDRIRMMKTGGTYDVDDVGIYRPAMTGVDSLGPGEIGYLNASIKQVRDTRVGDTITHERKPCDKALPGFKPSIPVVFCGLFPVDTSDFEDMRDAIEKLALNDASFSFEMETSAALGFGFRCGFLGLLHLEVIRDRIEREYNIELITTAPSVVYHVHMRDGSQHDLHNPADMPDMSKISHIEEPRIKATILVPDDYLGDVLKLCQDRRGLQMDLTYVGGRAMAVYDLPLNEVVFDFYDRLKSVTKGYASFDYEITGYREDNLVKMQVLVNDEPVDALSMMVHRDRAEMRGRAMCAKLKDLIPRQMFKIPIQAAIGGKVIARETLSAMRKDVTAKCYGGDATRKKKLLEKQKAGKKKMRQFGKVDIPQEAFISALKMDS</sequence>
<evidence type="ECO:0000313" key="15">
    <source>
        <dbReference type="Proteomes" id="UP000199286"/>
    </source>
</evidence>
<gene>
    <name evidence="12" type="primary">lepA</name>
    <name evidence="14" type="ORF">SAMN05444340_107163</name>
</gene>
<dbReference type="Pfam" id="PF00009">
    <property type="entry name" value="GTP_EFTU"/>
    <property type="match status" value="1"/>
</dbReference>
<comment type="function">
    <text evidence="9 12">Required for accurate and efficient protein synthesis under certain stress conditions. May act as a fidelity factor of the translation reaction, by catalyzing a one-codon backward translocation of tRNAs on improperly translocated ribosomes. Back-translocation proceeds from a post-translocation (POST) complex to a pre-translocation (PRE) complex, thus giving elongation factor G a second chance to translocate the tRNAs correctly. Binds to ribosomes in a GTP-dependent manner.</text>
</comment>
<dbReference type="CDD" id="cd16260">
    <property type="entry name" value="EF4_III"/>
    <property type="match status" value="1"/>
</dbReference>
<evidence type="ECO:0000256" key="11">
    <source>
        <dbReference type="ARBA" id="ARBA00066744"/>
    </source>
</evidence>
<evidence type="ECO:0000256" key="3">
    <source>
        <dbReference type="ARBA" id="ARBA00022741"/>
    </source>
</evidence>
<comment type="subcellular location">
    <subcellularLocation>
        <location evidence="12">Cell membrane</location>
        <topology evidence="12">Peripheral membrane protein</topology>
        <orientation evidence="12">Cytoplasmic side</orientation>
    </subcellularLocation>
</comment>
<evidence type="ECO:0000256" key="1">
    <source>
        <dbReference type="ARBA" id="ARBA00005454"/>
    </source>
</evidence>
<dbReference type="OrthoDB" id="9802948at2"/>
<dbReference type="GO" id="GO:0005886">
    <property type="term" value="C:plasma membrane"/>
    <property type="evidence" value="ECO:0007669"/>
    <property type="project" value="UniProtKB-SubCell"/>
</dbReference>
<dbReference type="Pfam" id="PF00679">
    <property type="entry name" value="EFG_C"/>
    <property type="match status" value="1"/>
</dbReference>
<dbReference type="Gene3D" id="3.30.70.240">
    <property type="match status" value="1"/>
</dbReference>
<dbReference type="GO" id="GO:0003746">
    <property type="term" value="F:translation elongation factor activity"/>
    <property type="evidence" value="ECO:0007669"/>
    <property type="project" value="UniProtKB-UniRule"/>
</dbReference>
<evidence type="ECO:0000256" key="12">
    <source>
        <dbReference type="HAMAP-Rule" id="MF_00071"/>
    </source>
</evidence>
<dbReference type="InterPro" id="IPR005225">
    <property type="entry name" value="Small_GTP-bd"/>
</dbReference>
<dbReference type="PRINTS" id="PR00315">
    <property type="entry name" value="ELONGATNFCT"/>
</dbReference>
<dbReference type="InterPro" id="IPR006297">
    <property type="entry name" value="EF-4"/>
</dbReference>
<dbReference type="FunFam" id="2.40.30.10:FF:000015">
    <property type="entry name" value="Translation factor GUF1, mitochondrial"/>
    <property type="match status" value="1"/>
</dbReference>
<dbReference type="PANTHER" id="PTHR43512">
    <property type="entry name" value="TRANSLATION FACTOR GUF1-RELATED"/>
    <property type="match status" value="1"/>
</dbReference>
<accession>A0A1H3JPE2</accession>
<dbReference type="Pfam" id="PF06421">
    <property type="entry name" value="LepA_C"/>
    <property type="match status" value="1"/>
</dbReference>
<dbReference type="InterPro" id="IPR013842">
    <property type="entry name" value="LepA_CTD"/>
</dbReference>
<dbReference type="InterPro" id="IPR038363">
    <property type="entry name" value="LepA_C_sf"/>
</dbReference>
<evidence type="ECO:0000256" key="2">
    <source>
        <dbReference type="ARBA" id="ARBA00022475"/>
    </source>
</evidence>
<dbReference type="Pfam" id="PF03144">
    <property type="entry name" value="GTP_EFTU_D2"/>
    <property type="match status" value="1"/>
</dbReference>
<proteinExistence type="inferred from homology"/>
<evidence type="ECO:0000256" key="9">
    <source>
        <dbReference type="ARBA" id="ARBA00057626"/>
    </source>
</evidence>
<evidence type="ECO:0000256" key="6">
    <source>
        <dbReference type="ARBA" id="ARBA00023134"/>
    </source>
</evidence>
<dbReference type="Proteomes" id="UP000199286">
    <property type="component" value="Unassembled WGS sequence"/>
</dbReference>
<dbReference type="FunFam" id="3.30.70.240:FF:000007">
    <property type="entry name" value="Translation factor GUF1, mitochondrial"/>
    <property type="match status" value="1"/>
</dbReference>
<dbReference type="InterPro" id="IPR000795">
    <property type="entry name" value="T_Tr_GTP-bd_dom"/>
</dbReference>
<dbReference type="GO" id="GO:0005525">
    <property type="term" value="F:GTP binding"/>
    <property type="evidence" value="ECO:0007669"/>
    <property type="project" value="UniProtKB-UniRule"/>
</dbReference>
<dbReference type="PROSITE" id="PS51722">
    <property type="entry name" value="G_TR_2"/>
    <property type="match status" value="1"/>
</dbReference>
<dbReference type="GO" id="GO:0097216">
    <property type="term" value="F:guanosine tetraphosphate binding"/>
    <property type="evidence" value="ECO:0007669"/>
    <property type="project" value="UniProtKB-ARBA"/>
</dbReference>
<dbReference type="InterPro" id="IPR035654">
    <property type="entry name" value="LepA_IV"/>
</dbReference>
<dbReference type="EC" id="3.6.5.n1" evidence="11 12"/>
<reference evidence="14 15" key="1">
    <citation type="submission" date="2016-10" db="EMBL/GenBank/DDBJ databases">
        <authorList>
            <person name="de Groot N.N."/>
        </authorList>
    </citation>
    <scope>NUCLEOTIDE SEQUENCE [LARGE SCALE GENOMIC DNA]</scope>
    <source>
        <strain evidence="14 15">DSM 26880</strain>
    </source>
</reference>
<dbReference type="InterPro" id="IPR004161">
    <property type="entry name" value="EFTu-like_2"/>
</dbReference>
<evidence type="ECO:0000256" key="4">
    <source>
        <dbReference type="ARBA" id="ARBA00022801"/>
    </source>
</evidence>
<evidence type="ECO:0000256" key="5">
    <source>
        <dbReference type="ARBA" id="ARBA00022917"/>
    </source>
</evidence>
<dbReference type="FunFam" id="3.40.50.300:FF:000078">
    <property type="entry name" value="Elongation factor 4"/>
    <property type="match status" value="1"/>
</dbReference>
<keyword evidence="5 12" id="KW-0648">Protein biosynthesis</keyword>
<feature type="binding site" evidence="12">
    <location>
        <begin position="135"/>
        <end position="138"/>
    </location>
    <ligand>
        <name>GTP</name>
        <dbReference type="ChEBI" id="CHEBI:37565"/>
    </ligand>
</feature>
<dbReference type="RefSeq" id="WP_089883222.1">
    <property type="nucleotide sequence ID" value="NZ_FNPF01000007.1"/>
</dbReference>
<keyword evidence="6 12" id="KW-0342">GTP-binding</keyword>
<dbReference type="FunFam" id="3.30.70.2570:FF:000001">
    <property type="entry name" value="Translation factor GUF1, mitochondrial"/>
    <property type="match status" value="1"/>
</dbReference>
<keyword evidence="7 12" id="KW-0472">Membrane</keyword>
<feature type="binding site" evidence="12">
    <location>
        <begin position="18"/>
        <end position="23"/>
    </location>
    <ligand>
        <name>GTP</name>
        <dbReference type="ChEBI" id="CHEBI:37565"/>
    </ligand>
</feature>
<dbReference type="STRING" id="321339.SAMN05444340_107163"/>
<evidence type="ECO:0000259" key="13">
    <source>
        <dbReference type="PROSITE" id="PS51722"/>
    </source>
</evidence>
<keyword evidence="4 12" id="KW-0378">Hydrolase</keyword>
<dbReference type="InterPro" id="IPR027417">
    <property type="entry name" value="P-loop_NTPase"/>
</dbReference>
<comment type="catalytic activity">
    <reaction evidence="8 12">
        <text>GTP + H2O = GDP + phosphate + H(+)</text>
        <dbReference type="Rhea" id="RHEA:19669"/>
        <dbReference type="ChEBI" id="CHEBI:15377"/>
        <dbReference type="ChEBI" id="CHEBI:15378"/>
        <dbReference type="ChEBI" id="CHEBI:37565"/>
        <dbReference type="ChEBI" id="CHEBI:43474"/>
        <dbReference type="ChEBI" id="CHEBI:58189"/>
        <dbReference type="EC" id="3.6.5.n1"/>
    </reaction>
</comment>
<dbReference type="NCBIfam" id="TIGR00231">
    <property type="entry name" value="small_GTP"/>
    <property type="match status" value="1"/>
</dbReference>
<dbReference type="CDD" id="cd01890">
    <property type="entry name" value="LepA"/>
    <property type="match status" value="1"/>
</dbReference>
<dbReference type="FunFam" id="3.30.70.870:FF:000004">
    <property type="entry name" value="Translation factor GUF1, mitochondrial"/>
    <property type="match status" value="1"/>
</dbReference>
<comment type="similarity">
    <text evidence="1 12">Belongs to the TRAFAC class translation factor GTPase superfamily. Classic translation factor GTPase family. LepA subfamily.</text>
</comment>
<dbReference type="Gene3D" id="3.30.70.870">
    <property type="entry name" value="Elongation Factor G (Translational Gtpase), domain 3"/>
    <property type="match status" value="1"/>
</dbReference>
<dbReference type="CDD" id="cd03709">
    <property type="entry name" value="lepA_C"/>
    <property type="match status" value="1"/>
</dbReference>
<dbReference type="SUPFAM" id="SSF54980">
    <property type="entry name" value="EF-G C-terminal domain-like"/>
    <property type="match status" value="2"/>
</dbReference>